<gene>
    <name evidence="1" type="ORF">LMG3431_02331</name>
</gene>
<evidence type="ECO:0000313" key="1">
    <source>
        <dbReference type="EMBL" id="CAB3643554.1"/>
    </source>
</evidence>
<protein>
    <submittedName>
        <fullName evidence="1">Uncharacterized protein</fullName>
    </submittedName>
</protein>
<dbReference type="Proteomes" id="UP000494108">
    <property type="component" value="Unassembled WGS sequence"/>
</dbReference>
<accession>A0A6S6YWT7</accession>
<dbReference type="EMBL" id="CADIJX010000002">
    <property type="protein sequence ID" value="CAB3643554.1"/>
    <property type="molecule type" value="Genomic_DNA"/>
</dbReference>
<name>A0A6S6YWT7_9BURK</name>
<keyword evidence="2" id="KW-1185">Reference proteome</keyword>
<sequence>MTSPPTLLTVPVFGSTLWARPVSSLAPVPICTEDSLITTATPTPMTAGTAPICPGSKAIAISFVTSDLMVMALDAITVPCTSMVDLFCNTPTAMPAILATSGLSVTVADDVDVIVTSPLDTKRACVPTLIDD</sequence>
<evidence type="ECO:0000313" key="2">
    <source>
        <dbReference type="Proteomes" id="UP000494108"/>
    </source>
</evidence>
<organism evidence="1 2">
    <name type="scientific">Achromobacter pestifer</name>
    <dbReference type="NCBI Taxonomy" id="1353889"/>
    <lineage>
        <taxon>Bacteria</taxon>
        <taxon>Pseudomonadati</taxon>
        <taxon>Pseudomonadota</taxon>
        <taxon>Betaproteobacteria</taxon>
        <taxon>Burkholderiales</taxon>
        <taxon>Alcaligenaceae</taxon>
        <taxon>Achromobacter</taxon>
    </lineage>
</organism>
<reference evidence="1 2" key="1">
    <citation type="submission" date="2020-04" db="EMBL/GenBank/DDBJ databases">
        <authorList>
            <person name="De Canck E."/>
        </authorList>
    </citation>
    <scope>NUCLEOTIDE SEQUENCE [LARGE SCALE GENOMIC DNA]</scope>
    <source>
        <strain evidence="1 2">LMG 3431</strain>
    </source>
</reference>
<proteinExistence type="predicted"/>
<dbReference type="AlphaFoldDB" id="A0A6S6YWT7"/>